<feature type="compositionally biased region" description="Polar residues" evidence="1">
    <location>
        <begin position="1227"/>
        <end position="1247"/>
    </location>
</feature>
<dbReference type="AlphaFoldDB" id="A0AAN9BC94"/>
<feature type="region of interest" description="Disordered" evidence="1">
    <location>
        <begin position="691"/>
        <end position="755"/>
    </location>
</feature>
<feature type="compositionally biased region" description="Basic and acidic residues" evidence="1">
    <location>
        <begin position="1091"/>
        <end position="1102"/>
    </location>
</feature>
<feature type="compositionally biased region" description="Low complexity" evidence="1">
    <location>
        <begin position="900"/>
        <end position="937"/>
    </location>
</feature>
<dbReference type="EMBL" id="JBAMIC010000011">
    <property type="protein sequence ID" value="KAK7100855.1"/>
    <property type="molecule type" value="Genomic_DNA"/>
</dbReference>
<gene>
    <name evidence="3" type="ORF">V1264_023723</name>
</gene>
<feature type="region of interest" description="Disordered" evidence="1">
    <location>
        <begin position="1087"/>
        <end position="1247"/>
    </location>
</feature>
<dbReference type="Gene3D" id="2.60.40.10">
    <property type="entry name" value="Immunoglobulins"/>
    <property type="match status" value="2"/>
</dbReference>
<feature type="compositionally biased region" description="Polar residues" evidence="1">
    <location>
        <begin position="938"/>
        <end position="950"/>
    </location>
</feature>
<evidence type="ECO:0000313" key="3">
    <source>
        <dbReference type="EMBL" id="KAK7100855.1"/>
    </source>
</evidence>
<dbReference type="InterPro" id="IPR036116">
    <property type="entry name" value="FN3_sf"/>
</dbReference>
<dbReference type="Proteomes" id="UP001374579">
    <property type="component" value="Unassembled WGS sequence"/>
</dbReference>
<keyword evidence="4" id="KW-1185">Reference proteome</keyword>
<feature type="compositionally biased region" description="Basic and acidic residues" evidence="1">
    <location>
        <begin position="1059"/>
        <end position="1069"/>
    </location>
</feature>
<dbReference type="SUPFAM" id="SSF49265">
    <property type="entry name" value="Fibronectin type III"/>
    <property type="match status" value="1"/>
</dbReference>
<organism evidence="3 4">
    <name type="scientific">Littorina saxatilis</name>
    <dbReference type="NCBI Taxonomy" id="31220"/>
    <lineage>
        <taxon>Eukaryota</taxon>
        <taxon>Metazoa</taxon>
        <taxon>Spiralia</taxon>
        <taxon>Lophotrochozoa</taxon>
        <taxon>Mollusca</taxon>
        <taxon>Gastropoda</taxon>
        <taxon>Caenogastropoda</taxon>
        <taxon>Littorinimorpha</taxon>
        <taxon>Littorinoidea</taxon>
        <taxon>Littorinidae</taxon>
        <taxon>Littorina</taxon>
    </lineage>
</organism>
<dbReference type="InterPro" id="IPR013783">
    <property type="entry name" value="Ig-like_fold"/>
</dbReference>
<feature type="region of interest" description="Disordered" evidence="1">
    <location>
        <begin position="1258"/>
        <end position="1277"/>
    </location>
</feature>
<reference evidence="3 4" key="1">
    <citation type="submission" date="2024-02" db="EMBL/GenBank/DDBJ databases">
        <title>Chromosome-scale genome assembly of the rough periwinkle Littorina saxatilis.</title>
        <authorList>
            <person name="De Jode A."/>
            <person name="Faria R."/>
            <person name="Formenti G."/>
            <person name="Sims Y."/>
            <person name="Smith T.P."/>
            <person name="Tracey A."/>
            <person name="Wood J.M.D."/>
            <person name="Zagrodzka Z.B."/>
            <person name="Johannesson K."/>
            <person name="Butlin R.K."/>
            <person name="Leder E.H."/>
        </authorList>
    </citation>
    <scope>NUCLEOTIDE SEQUENCE [LARGE SCALE GENOMIC DNA]</scope>
    <source>
        <strain evidence="3">Snail1</strain>
        <tissue evidence="3">Muscle</tissue>
    </source>
</reference>
<feature type="region of interest" description="Disordered" evidence="1">
    <location>
        <begin position="890"/>
        <end position="950"/>
    </location>
</feature>
<evidence type="ECO:0000256" key="1">
    <source>
        <dbReference type="SAM" id="MobiDB-lite"/>
    </source>
</evidence>
<protein>
    <recommendedName>
        <fullName evidence="2">Fibronectin type-III domain-containing protein</fullName>
    </recommendedName>
</protein>
<evidence type="ECO:0000313" key="4">
    <source>
        <dbReference type="Proteomes" id="UP001374579"/>
    </source>
</evidence>
<feature type="domain" description="Fibronectin type-III" evidence="2">
    <location>
        <begin position="311"/>
        <end position="412"/>
    </location>
</feature>
<accession>A0AAN9BC94</accession>
<feature type="compositionally biased region" description="Low complexity" evidence="1">
    <location>
        <begin position="1206"/>
        <end position="1226"/>
    </location>
</feature>
<name>A0AAN9BC94_9CAEN</name>
<sequence>MKNVSMQNETDLSSLPYVVVSSCDSCNGFIASDAGRGKAVLELIGATSTYHYYNCQFSCWQYNNTCRIPPTPDLFHPKVDECYDAAEHGEFRTIKFGVLPSTIDIQCVSRNWKGLTCIWTITEVPYNNDTCSVHWRGPFGPGNMTVDVKSGEGNTRFAEMSLGTGAFLMHQDYNISFATRTYFGDVIATHQVKTNLTIVKYDAVQSLHVRTDEDNSTLLQVEWSFPGIAAGLLAIKRFECRVHVTATSKPWMEYNATVPMSDDDCGTKKKVRVTGLHADVNYTVSMQFRPEGGKYWSEDAVSSNTTSEDVPSGAPEVTAGSYEIFFRDGNYQLTVYWKALEPQYRNGKLTNYKVVVTRSDQSIFSTETTADVLSATIPHFQPTSGGNACVSAATSKGYSSETNCITILTFKDDPKVPSPPEEVTVEYMASTNFSVLRWHDVTPISATGDHFAVFWCRGTLSGPPVNCLSDLNWTKLDNISATSYTVDALRSPGSLEDQTTWRFGVARNIGNLSRGISWNKCSFRDDAEKRVPNIAPSSKGGEISVTLTVMCDVPYFSQRPVRQEIYVTRMTSSFGGSDCTKGHKVDVTFNPDLSRTVVVKDNLTLNSVYSVCARTYFANNGNGVVSGPSNVSLTEIAVSDQDDSVLHRAIAGSVSVALVMAVLFCVWLFWKKGKRARHKFTTSVDDDVFEIKRPRRGRRPSPPGEGFSNGSFTPTITTIEHTQPNAPPANLPPPTDKTSGRGHNSPLHADQVREIPFVPTAAPVTAENIHPRPKNLAENQQPANPCGVGSPQQPVTNYLDYLGIALSDEQKHDAEPLADAMLDRSRGEVSGFGELPVEHASGAPSSASIEASSSILSTAYVQVATNRSPPPQPPPLQELEVQVYEVTASPHTGTKDDGVSQESSGASVDSSSASSVGSLCSADTTSSGEDSSSQTSGNVTATTLNGNVEDTASQANTVTFELDALSRPSPNITVIAVGTGLSSDVQKADSALKSGYVQDMLSFGDTNPTEPPLSRSLNSDDSSSKNTRGTALPAYVATTAVEKSLPEEDSTTTPTTEVRMTREHPEPDYGQHSAQTVTDRVHCFQGSQNGLKRDEATLTNEKDADDSPNGCSTNESEKDNKLVETPTNRSEPDYISKEVQGNKPSSTESDRQENGTRPEGVVNPNSRPMVNPYVRLDDEYPRCEQLNGSDGLKPTPKPLQFSNDITGTNSTSDSDATDTNSSGSTSPDDCNSRSVEITTDNSGSTLGSLLKHGYVPQLSTHRQGSVLSNESGYCSPP</sequence>
<comment type="caution">
    <text evidence="3">The sequence shown here is derived from an EMBL/GenBank/DDBJ whole genome shotgun (WGS) entry which is preliminary data.</text>
</comment>
<dbReference type="PROSITE" id="PS50853">
    <property type="entry name" value="FN3"/>
    <property type="match status" value="2"/>
</dbReference>
<feature type="compositionally biased region" description="Pro residues" evidence="1">
    <location>
        <begin position="725"/>
        <end position="735"/>
    </location>
</feature>
<feature type="domain" description="Fibronectin type-III" evidence="2">
    <location>
        <begin position="203"/>
        <end position="310"/>
    </location>
</feature>
<feature type="compositionally biased region" description="Polar residues" evidence="1">
    <location>
        <begin position="708"/>
        <end position="723"/>
    </location>
</feature>
<proteinExistence type="predicted"/>
<dbReference type="InterPro" id="IPR003961">
    <property type="entry name" value="FN3_dom"/>
</dbReference>
<evidence type="ECO:0000259" key="2">
    <source>
        <dbReference type="PROSITE" id="PS50853"/>
    </source>
</evidence>
<dbReference type="PROSITE" id="PS51257">
    <property type="entry name" value="PROKAR_LIPOPROTEIN"/>
    <property type="match status" value="1"/>
</dbReference>
<feature type="region of interest" description="Disordered" evidence="1">
    <location>
        <begin position="1003"/>
        <end position="1075"/>
    </location>
</feature>